<sequence>MSEEEKQELLRLSQNESYKKAINTLFEKSQKYYEEYIAEMRRLAESIGVLCKEIDLNPYLPNYSFLIELTFQLTRPYISKDDETFHICDNPIRKDKVFKIPMVSSTTWKGNLRFAGIKNLERNSTNLVADRLTLLRLFGHENKAEKEFLNKLMSDEIRKYEEEAKKYTKTGLLQGRLTFFPTYFEKIGLEVINPHDRTKRVGTFPIYFESVPKGAEGKFFLLYCPFNLTITTNDPINEVKKDIEILTEALKSMFSDFGFGAKKKASFGSAEISSRKVKFKKSKKEIFTGDFQSIEELKEVIYGWLK</sequence>
<gene>
    <name evidence="3" type="ORF">ENX07_03340</name>
</gene>
<dbReference type="Pfam" id="PF03787">
    <property type="entry name" value="RAMPs"/>
    <property type="match status" value="1"/>
</dbReference>
<dbReference type="InterPro" id="IPR005537">
    <property type="entry name" value="RAMP_III_fam"/>
</dbReference>
<comment type="caution">
    <text evidence="3">The sequence shown here is derived from an EMBL/GenBank/DDBJ whole genome shotgun (WGS) entry which is preliminary data.</text>
</comment>
<proteinExistence type="predicted"/>
<feature type="domain" description="CRISPR type III-associated protein" evidence="2">
    <location>
        <begin position="89"/>
        <end position="270"/>
    </location>
</feature>
<name>A0A7C3UYV9_UNCW3</name>
<keyword evidence="1" id="KW-0051">Antiviral defense</keyword>
<reference evidence="3" key="1">
    <citation type="journal article" date="2020" name="mSystems">
        <title>Genome- and Community-Level Interaction Insights into Carbon Utilization and Element Cycling Functions of Hydrothermarchaeota in Hydrothermal Sediment.</title>
        <authorList>
            <person name="Zhou Z."/>
            <person name="Liu Y."/>
            <person name="Xu W."/>
            <person name="Pan J."/>
            <person name="Luo Z.H."/>
            <person name="Li M."/>
        </authorList>
    </citation>
    <scope>NUCLEOTIDE SEQUENCE [LARGE SCALE GENOMIC DNA]</scope>
    <source>
        <strain evidence="3">SpSt-906</strain>
    </source>
</reference>
<dbReference type="GO" id="GO:0051607">
    <property type="term" value="P:defense response to virus"/>
    <property type="evidence" value="ECO:0007669"/>
    <property type="project" value="UniProtKB-KW"/>
</dbReference>
<accession>A0A7C3UYV9</accession>
<evidence type="ECO:0000259" key="2">
    <source>
        <dbReference type="Pfam" id="PF03787"/>
    </source>
</evidence>
<evidence type="ECO:0000256" key="1">
    <source>
        <dbReference type="ARBA" id="ARBA00023118"/>
    </source>
</evidence>
<protein>
    <recommendedName>
        <fullName evidence="2">CRISPR type III-associated protein domain-containing protein</fullName>
    </recommendedName>
</protein>
<dbReference type="EMBL" id="DTMQ01000019">
    <property type="protein sequence ID" value="HGE99087.1"/>
    <property type="molecule type" value="Genomic_DNA"/>
</dbReference>
<evidence type="ECO:0000313" key="3">
    <source>
        <dbReference type="EMBL" id="HGE99087.1"/>
    </source>
</evidence>
<organism evidence="3">
    <name type="scientific">candidate division WOR-3 bacterium</name>
    <dbReference type="NCBI Taxonomy" id="2052148"/>
    <lineage>
        <taxon>Bacteria</taxon>
        <taxon>Bacteria division WOR-3</taxon>
    </lineage>
</organism>
<dbReference type="AlphaFoldDB" id="A0A7C3UYV9"/>